<dbReference type="WBParaSite" id="BXY_1337000.1">
    <property type="protein sequence ID" value="BXY_1337000.1"/>
    <property type="gene ID" value="BXY_1337000"/>
</dbReference>
<evidence type="ECO:0000313" key="2">
    <source>
        <dbReference type="WBParaSite" id="BXY_1337000.1"/>
    </source>
</evidence>
<proteinExistence type="predicted"/>
<name>A0A1I7SJZ2_BURXY</name>
<reference evidence="2" key="1">
    <citation type="submission" date="2016-11" db="UniProtKB">
        <authorList>
            <consortium name="WormBaseParasite"/>
        </authorList>
    </citation>
    <scope>IDENTIFICATION</scope>
</reference>
<sequence>RNFWSCCPQMSASRKYCLPANVGKLPKYRS</sequence>
<organism evidence="1 2">
    <name type="scientific">Bursaphelenchus xylophilus</name>
    <name type="common">Pinewood nematode worm</name>
    <name type="synonym">Aphelenchoides xylophilus</name>
    <dbReference type="NCBI Taxonomy" id="6326"/>
    <lineage>
        <taxon>Eukaryota</taxon>
        <taxon>Metazoa</taxon>
        <taxon>Ecdysozoa</taxon>
        <taxon>Nematoda</taxon>
        <taxon>Chromadorea</taxon>
        <taxon>Rhabditida</taxon>
        <taxon>Tylenchina</taxon>
        <taxon>Tylenchomorpha</taxon>
        <taxon>Aphelenchoidea</taxon>
        <taxon>Aphelenchoididae</taxon>
        <taxon>Bursaphelenchus</taxon>
    </lineage>
</organism>
<accession>A0A1I7SJZ2</accession>
<dbReference type="Proteomes" id="UP000095284">
    <property type="component" value="Unplaced"/>
</dbReference>
<dbReference type="AlphaFoldDB" id="A0A1I7SJZ2"/>
<evidence type="ECO:0000313" key="1">
    <source>
        <dbReference type="Proteomes" id="UP000095284"/>
    </source>
</evidence>
<protein>
    <submittedName>
        <fullName evidence="2">Toxin</fullName>
    </submittedName>
</protein>